<dbReference type="AlphaFoldDB" id="E2AYX2"/>
<keyword evidence="2" id="KW-1185">Reference proteome</keyword>
<dbReference type="InParanoid" id="E2AYX2"/>
<name>E2AYX2_CAMFO</name>
<dbReference type="EMBL" id="GL444015">
    <property type="protein sequence ID" value="EFN61373.1"/>
    <property type="molecule type" value="Genomic_DNA"/>
</dbReference>
<accession>E2AYX2</accession>
<proteinExistence type="predicted"/>
<sequence>MENIEQTERDLMERSRQIATLGEYFAWLQRCNELIKKLEERSRVRRSRLSIGSRQSLIAKIARLEGAKSRLQRRFIPSDGDYSDDNNVERLVWREINTAFDNRILTGAVINANHSEPRQFLEDAEDIVLEQIQDVIKRHNSVNTVFNDEFVS</sequence>
<protein>
    <submittedName>
        <fullName evidence="1">Uncharacterized protein</fullName>
    </submittedName>
</protein>
<gene>
    <name evidence="1" type="ORF">EAG_06709</name>
</gene>
<organism evidence="2">
    <name type="scientific">Camponotus floridanus</name>
    <name type="common">Florida carpenter ant</name>
    <dbReference type="NCBI Taxonomy" id="104421"/>
    <lineage>
        <taxon>Eukaryota</taxon>
        <taxon>Metazoa</taxon>
        <taxon>Ecdysozoa</taxon>
        <taxon>Arthropoda</taxon>
        <taxon>Hexapoda</taxon>
        <taxon>Insecta</taxon>
        <taxon>Pterygota</taxon>
        <taxon>Neoptera</taxon>
        <taxon>Endopterygota</taxon>
        <taxon>Hymenoptera</taxon>
        <taxon>Apocrita</taxon>
        <taxon>Aculeata</taxon>
        <taxon>Formicoidea</taxon>
        <taxon>Formicidae</taxon>
        <taxon>Formicinae</taxon>
        <taxon>Camponotus</taxon>
    </lineage>
</organism>
<reference evidence="1 2" key="1">
    <citation type="journal article" date="2010" name="Science">
        <title>Genomic comparison of the ants Camponotus floridanus and Harpegnathos saltator.</title>
        <authorList>
            <person name="Bonasio R."/>
            <person name="Zhang G."/>
            <person name="Ye C."/>
            <person name="Mutti N.S."/>
            <person name="Fang X."/>
            <person name="Qin N."/>
            <person name="Donahue G."/>
            <person name="Yang P."/>
            <person name="Li Q."/>
            <person name="Li C."/>
            <person name="Zhang P."/>
            <person name="Huang Z."/>
            <person name="Berger S.L."/>
            <person name="Reinberg D."/>
            <person name="Wang J."/>
            <person name="Liebig J."/>
        </authorList>
    </citation>
    <scope>NUCLEOTIDE SEQUENCE [LARGE SCALE GENOMIC DNA]</scope>
    <source>
        <strain evidence="2">C129</strain>
    </source>
</reference>
<dbReference type="OMA" id="INANHSE"/>
<evidence type="ECO:0000313" key="2">
    <source>
        <dbReference type="Proteomes" id="UP000000311"/>
    </source>
</evidence>
<dbReference type="Proteomes" id="UP000000311">
    <property type="component" value="Unassembled WGS sequence"/>
</dbReference>
<evidence type="ECO:0000313" key="1">
    <source>
        <dbReference type="EMBL" id="EFN61373.1"/>
    </source>
</evidence>
<dbReference type="OrthoDB" id="7558076at2759"/>